<proteinExistence type="predicted"/>
<dbReference type="Proteomes" id="UP000286134">
    <property type="component" value="Unassembled WGS sequence"/>
</dbReference>
<gene>
    <name evidence="2" type="ORF">OnM2_050058</name>
</gene>
<sequence length="664" mass="75752">MMSLKASPKNNPTKKNIPEPQTLSVDGLDICKAPISQNDEVVPEKSNSYTSKLPTRRLVQIGFYDPDDNLISPAKEVYIEANTLLNELVLTLQDLLDLNTAAASRERLKTKSIQLRILDHESYQNFPWPKIEIKDGNCELDCGGKLIWDQLESMDSNWTKSREILLKHDTNLKKIQHSILVVQTISSNENTSSLPGPIPTTDNVGIINRKLEMEPNFKKKDDQDHSAVRIPEISSGTEFHNQKIKDEAVSMKPIDKNKNDIEEKLEHEGNDNIQKKIDKKALTQIENPNRKSEGVGNLKIQEEQEETIASLSQCQIISPSEVWVEEQNKKQTNNILSIENLQLSADIERENSTEQIILSSESTTPCWSDCDEVTENDELLTKNGYFKNREDSHKDSEPGKIRPGLTRDLEKYRRFHESAISYANEDEDAFFPSTPKSITEVYFVDETRETSSKKHQATQLDLDKIVKDAVVRKLNKIRCGYLDPLASPIFNLNEDMIYNQQALYDQGFNQYMNISQEQNELQQLELMYGSNLCEQKDEFFSKNTPAYFMSPSAQDYGIMLGVNTEQQNSLNDYGTNPLKNMSHNLPYTNGAIANYLNNDYNMDNLMGLPYTNPYTQGNPGAYFLNNSYQLGTENSNFNPTYMLKNQMNIPSPLVWNRAHSHGVF</sequence>
<feature type="compositionally biased region" description="Polar residues" evidence="1">
    <location>
        <begin position="8"/>
        <end position="21"/>
    </location>
</feature>
<feature type="region of interest" description="Disordered" evidence="1">
    <location>
        <begin position="1"/>
        <end position="21"/>
    </location>
</feature>
<dbReference type="AlphaFoldDB" id="A0A420HST5"/>
<protein>
    <submittedName>
        <fullName evidence="2">Uncharacterized protein</fullName>
    </submittedName>
</protein>
<evidence type="ECO:0000256" key="1">
    <source>
        <dbReference type="SAM" id="MobiDB-lite"/>
    </source>
</evidence>
<evidence type="ECO:0000313" key="3">
    <source>
        <dbReference type="Proteomes" id="UP000286134"/>
    </source>
</evidence>
<organism evidence="2 3">
    <name type="scientific">Erysiphe neolycopersici</name>
    <dbReference type="NCBI Taxonomy" id="212602"/>
    <lineage>
        <taxon>Eukaryota</taxon>
        <taxon>Fungi</taxon>
        <taxon>Dikarya</taxon>
        <taxon>Ascomycota</taxon>
        <taxon>Pezizomycotina</taxon>
        <taxon>Leotiomycetes</taxon>
        <taxon>Erysiphales</taxon>
        <taxon>Erysiphaceae</taxon>
        <taxon>Erysiphe</taxon>
    </lineage>
</organism>
<keyword evidence="3" id="KW-1185">Reference proteome</keyword>
<accession>A0A420HST5</accession>
<comment type="caution">
    <text evidence="2">The sequence shown here is derived from an EMBL/GenBank/DDBJ whole genome shotgun (WGS) entry which is preliminary data.</text>
</comment>
<name>A0A420HST5_9PEZI</name>
<evidence type="ECO:0000313" key="2">
    <source>
        <dbReference type="EMBL" id="RKF60508.1"/>
    </source>
</evidence>
<reference evidence="2 3" key="1">
    <citation type="journal article" date="2018" name="BMC Genomics">
        <title>Comparative genome analyses reveal sequence features reflecting distinct modes of host-adaptation between dicot and monocot powdery mildew.</title>
        <authorList>
            <person name="Wu Y."/>
            <person name="Ma X."/>
            <person name="Pan Z."/>
            <person name="Kale S.D."/>
            <person name="Song Y."/>
            <person name="King H."/>
            <person name="Zhang Q."/>
            <person name="Presley C."/>
            <person name="Deng X."/>
            <person name="Wei C.I."/>
            <person name="Xiao S."/>
        </authorList>
    </citation>
    <scope>NUCLEOTIDE SEQUENCE [LARGE SCALE GENOMIC DNA]</scope>
    <source>
        <strain evidence="2">UMSG2</strain>
    </source>
</reference>
<dbReference type="OrthoDB" id="3595768at2759"/>
<dbReference type="EMBL" id="MCFK01005049">
    <property type="protein sequence ID" value="RKF60508.1"/>
    <property type="molecule type" value="Genomic_DNA"/>
</dbReference>